<keyword evidence="6" id="KW-0540">Nuclease</keyword>
<dbReference type="EC" id="3.1.21.-" evidence="6"/>
<protein>
    <submittedName>
        <fullName evidence="6">Restriction endonuclease subunit S</fullName>
        <ecNumber evidence="6">3.1.21.-</ecNumber>
    </submittedName>
</protein>
<gene>
    <name evidence="6" type="ORF">QP372_04910</name>
</gene>
<dbReference type="InterPro" id="IPR000055">
    <property type="entry name" value="Restrct_endonuc_typeI_TRD"/>
</dbReference>
<evidence type="ECO:0000313" key="6">
    <source>
        <dbReference type="EMBL" id="MDK7063855.1"/>
    </source>
</evidence>
<dbReference type="GO" id="GO:0003677">
    <property type="term" value="F:DNA binding"/>
    <property type="evidence" value="ECO:0007669"/>
    <property type="project" value="UniProtKB-KW"/>
</dbReference>
<keyword evidence="6" id="KW-0255">Endonuclease</keyword>
<dbReference type="AlphaFoldDB" id="A0AAW6Y428"/>
<proteinExistence type="inferred from homology"/>
<dbReference type="SUPFAM" id="SSF116734">
    <property type="entry name" value="DNA methylase specificity domain"/>
    <property type="match status" value="2"/>
</dbReference>
<evidence type="ECO:0000256" key="3">
    <source>
        <dbReference type="ARBA" id="ARBA00023125"/>
    </source>
</evidence>
<feature type="region of interest" description="Disordered" evidence="4">
    <location>
        <begin position="442"/>
        <end position="461"/>
    </location>
</feature>
<keyword evidence="6" id="KW-0378">Hydrolase</keyword>
<name>A0AAW6Y428_GARVA</name>
<evidence type="ECO:0000256" key="2">
    <source>
        <dbReference type="ARBA" id="ARBA00022747"/>
    </source>
</evidence>
<dbReference type="Proteomes" id="UP001237784">
    <property type="component" value="Unassembled WGS sequence"/>
</dbReference>
<sequence length="461" mass="52499">MRKAYEEYKATGIQWLPKIPKHWEYKKINSLFLERKTKVSDKDYQPLSVTKSGILHQLTDAAKSSDSDNRKLVLAGDFVINSRSDRKGSCGVSALDGSVSLINIVLEPKRKLEQLFVHYLLRCQPFSEEYYRYGRGIVADLWTTRYSEMKSIFLPIPPREEQEQIVRFLDWKISSINKLINLKQQEITELKELKKATISDAVTHGLDKTVPMKDGGISWLGKIPQHWEILSLKHVSRINASIANEIAKLKDLDLVTFLPMENISETGNIDCSIKRPLKEVRSGFSSFSKSDVVIAKITPCFENGKGACLDELDTTIGFGTTELINLRANSRILPKFLYLITVLQEFRKLGERAMTGSAGQKRVPLTYIKNFTIGIPPIEEQKHILLEVDKRSKSIDKCILSKHEELKTLHDLKSSLIADVVTGKIDVRDVEIPDYEQVEETLYKSDDNDTLQSEDEIPEEV</sequence>
<dbReference type="EMBL" id="JASOME010000004">
    <property type="protein sequence ID" value="MDK7063855.1"/>
    <property type="molecule type" value="Genomic_DNA"/>
</dbReference>
<dbReference type="RefSeq" id="WP_285085144.1">
    <property type="nucleotide sequence ID" value="NZ_JASOME010000004.1"/>
</dbReference>
<comment type="caution">
    <text evidence="6">The sequence shown here is derived from an EMBL/GenBank/DDBJ whole genome shotgun (WGS) entry which is preliminary data.</text>
</comment>
<dbReference type="GO" id="GO:0009307">
    <property type="term" value="P:DNA restriction-modification system"/>
    <property type="evidence" value="ECO:0007669"/>
    <property type="project" value="UniProtKB-KW"/>
</dbReference>
<reference evidence="6" key="1">
    <citation type="submission" date="2023-05" db="EMBL/GenBank/DDBJ databases">
        <title>Cataloging the Phylogenetic Diversity of Human Bladder Bacteria.</title>
        <authorList>
            <person name="Du J."/>
        </authorList>
    </citation>
    <scope>NUCLEOTIDE SEQUENCE</scope>
    <source>
        <strain evidence="6">UMB6789</strain>
    </source>
</reference>
<evidence type="ECO:0000313" key="7">
    <source>
        <dbReference type="Proteomes" id="UP001237784"/>
    </source>
</evidence>
<feature type="compositionally biased region" description="Acidic residues" evidence="4">
    <location>
        <begin position="448"/>
        <end position="461"/>
    </location>
</feature>
<feature type="domain" description="Type I restriction modification DNA specificity" evidence="5">
    <location>
        <begin position="20"/>
        <end position="188"/>
    </location>
</feature>
<dbReference type="PANTHER" id="PTHR30408:SF12">
    <property type="entry name" value="TYPE I RESTRICTION ENZYME MJAVIII SPECIFICITY SUBUNIT"/>
    <property type="match status" value="1"/>
</dbReference>
<organism evidence="6 7">
    <name type="scientific">Gardnerella vaginalis</name>
    <dbReference type="NCBI Taxonomy" id="2702"/>
    <lineage>
        <taxon>Bacteria</taxon>
        <taxon>Bacillati</taxon>
        <taxon>Actinomycetota</taxon>
        <taxon>Actinomycetes</taxon>
        <taxon>Bifidobacteriales</taxon>
        <taxon>Bifidobacteriaceae</taxon>
        <taxon>Gardnerella</taxon>
    </lineage>
</organism>
<keyword evidence="3" id="KW-0238">DNA-binding</keyword>
<evidence type="ECO:0000256" key="1">
    <source>
        <dbReference type="ARBA" id="ARBA00010923"/>
    </source>
</evidence>
<evidence type="ECO:0000256" key="4">
    <source>
        <dbReference type="SAM" id="MobiDB-lite"/>
    </source>
</evidence>
<dbReference type="GO" id="GO:0016787">
    <property type="term" value="F:hydrolase activity"/>
    <property type="evidence" value="ECO:0007669"/>
    <property type="project" value="UniProtKB-KW"/>
</dbReference>
<feature type="domain" description="Type I restriction modification DNA specificity" evidence="5">
    <location>
        <begin position="225"/>
        <end position="385"/>
    </location>
</feature>
<keyword evidence="2" id="KW-0680">Restriction system</keyword>
<comment type="similarity">
    <text evidence="1">Belongs to the type-I restriction system S methylase family.</text>
</comment>
<dbReference type="InterPro" id="IPR052021">
    <property type="entry name" value="Type-I_RS_S_subunit"/>
</dbReference>
<dbReference type="Gene3D" id="1.10.287.1120">
    <property type="entry name" value="Bipartite methylase S protein"/>
    <property type="match status" value="1"/>
</dbReference>
<dbReference type="Pfam" id="PF01420">
    <property type="entry name" value="Methylase_S"/>
    <property type="match status" value="2"/>
</dbReference>
<evidence type="ECO:0000259" key="5">
    <source>
        <dbReference type="Pfam" id="PF01420"/>
    </source>
</evidence>
<dbReference type="PANTHER" id="PTHR30408">
    <property type="entry name" value="TYPE-1 RESTRICTION ENZYME ECOKI SPECIFICITY PROTEIN"/>
    <property type="match status" value="1"/>
</dbReference>
<dbReference type="InterPro" id="IPR044946">
    <property type="entry name" value="Restrct_endonuc_typeI_TRD_sf"/>
</dbReference>
<accession>A0AAW6Y428</accession>
<dbReference type="GO" id="GO:0004519">
    <property type="term" value="F:endonuclease activity"/>
    <property type="evidence" value="ECO:0007669"/>
    <property type="project" value="UniProtKB-KW"/>
</dbReference>
<dbReference type="Gene3D" id="3.90.220.20">
    <property type="entry name" value="DNA methylase specificity domains"/>
    <property type="match status" value="2"/>
</dbReference>
<dbReference type="CDD" id="cd17260">
    <property type="entry name" value="RMtype1_S_EcoEI-TRD1-CR1_like"/>
    <property type="match status" value="1"/>
</dbReference>